<dbReference type="EMBL" id="LR798257">
    <property type="protein sequence ID" value="CAB5218264.1"/>
    <property type="molecule type" value="Genomic_DNA"/>
</dbReference>
<sequence length="87" mass="9789">MKMHELNTKSWHSYPFEVDGVKFVSKVAKNSPFMSRINALPAGVFESMNRSAVLDLVGKNLSREYMISKLYAINQNASHAVLELDGE</sequence>
<proteinExistence type="predicted"/>
<organism evidence="1">
    <name type="scientific">uncultured Caudovirales phage</name>
    <dbReference type="NCBI Taxonomy" id="2100421"/>
    <lineage>
        <taxon>Viruses</taxon>
        <taxon>Duplodnaviria</taxon>
        <taxon>Heunggongvirae</taxon>
        <taxon>Uroviricota</taxon>
        <taxon>Caudoviricetes</taxon>
        <taxon>Peduoviridae</taxon>
        <taxon>Maltschvirus</taxon>
        <taxon>Maltschvirus maltsch</taxon>
    </lineage>
</organism>
<protein>
    <submittedName>
        <fullName evidence="1">Uncharacterized protein</fullName>
    </submittedName>
</protein>
<reference evidence="1" key="1">
    <citation type="submission" date="2020-05" db="EMBL/GenBank/DDBJ databases">
        <authorList>
            <person name="Chiriac C."/>
            <person name="Salcher M."/>
            <person name="Ghai R."/>
            <person name="Kavagutti S V."/>
        </authorList>
    </citation>
    <scope>NUCLEOTIDE SEQUENCE</scope>
</reference>
<name>A0A6J7WQ63_9CAUD</name>
<gene>
    <name evidence="1" type="ORF">UFOVP204_146</name>
</gene>
<accession>A0A6J7WQ63</accession>
<evidence type="ECO:0000313" key="1">
    <source>
        <dbReference type="EMBL" id="CAB5218264.1"/>
    </source>
</evidence>